<keyword evidence="2" id="KW-1185">Reference proteome</keyword>
<name>A0A2S8PXI1_9GAMM</name>
<dbReference type="EMBL" id="PUWT01000052">
    <property type="protein sequence ID" value="PQQ23760.1"/>
    <property type="molecule type" value="Genomic_DNA"/>
</dbReference>
<proteinExistence type="predicted"/>
<comment type="caution">
    <text evidence="1">The sequence shown here is derived from an EMBL/GenBank/DDBJ whole genome shotgun (WGS) entry which is preliminary data.</text>
</comment>
<protein>
    <submittedName>
        <fullName evidence="1">Uncharacterized protein</fullName>
    </submittedName>
</protein>
<evidence type="ECO:0000313" key="2">
    <source>
        <dbReference type="Proteomes" id="UP000239550"/>
    </source>
</evidence>
<gene>
    <name evidence="1" type="ORF">C6H66_17675</name>
</gene>
<sequence length="164" mass="18734">MMQKKKPFGEGGVHIAGLLLQMEGGGIYWEGDARYLSIKRINQNYRKTVREIRYTMMSIARPIDGKYPLYNGAKSGDIVGCAVYSGCYLRGGLTYFSTSNFTQSIHYSREDEEVELTRSLQADSNFEIKWMVKSLAASDPLLGKEYEDSAMPYSLEYDTRYQKK</sequence>
<accession>A0A2S8PXI1</accession>
<reference evidence="1 2" key="1">
    <citation type="submission" date="2018-02" db="EMBL/GenBank/DDBJ databases">
        <title>Five New Genomes of Indian Photorhabdus Isolates TSA.</title>
        <authorList>
            <person name="Dubay B."/>
            <person name="Somvanshi V.S."/>
        </authorList>
    </citation>
    <scope>NUCLEOTIDE SEQUENCE [LARGE SCALE GENOMIC DNA]</scope>
    <source>
        <strain evidence="1 2">H1</strain>
    </source>
</reference>
<dbReference type="Proteomes" id="UP000239550">
    <property type="component" value="Unassembled WGS sequence"/>
</dbReference>
<dbReference type="RefSeq" id="WP_105396268.1">
    <property type="nucleotide sequence ID" value="NZ_CAWNTA010000119.1"/>
</dbReference>
<evidence type="ECO:0000313" key="1">
    <source>
        <dbReference type="EMBL" id="PQQ23760.1"/>
    </source>
</evidence>
<organism evidence="1 2">
    <name type="scientific">Photorhabdus hindustanensis</name>
    <dbReference type="NCBI Taxonomy" id="2918802"/>
    <lineage>
        <taxon>Bacteria</taxon>
        <taxon>Pseudomonadati</taxon>
        <taxon>Pseudomonadota</taxon>
        <taxon>Gammaproteobacteria</taxon>
        <taxon>Enterobacterales</taxon>
        <taxon>Morganellaceae</taxon>
        <taxon>Photorhabdus</taxon>
    </lineage>
</organism>
<dbReference type="AlphaFoldDB" id="A0A2S8PXI1"/>